<dbReference type="InterPro" id="IPR031829">
    <property type="entry name" value="NleF"/>
</dbReference>
<dbReference type="Pfam" id="PF16809">
    <property type="entry name" value="NleF_casp_inhib"/>
    <property type="match status" value="1"/>
</dbReference>
<dbReference type="Proteomes" id="UP000038204">
    <property type="component" value="Unassembled WGS sequence"/>
</dbReference>
<protein>
    <submittedName>
        <fullName evidence="1">Uncharacterized protein</fullName>
    </submittedName>
</protein>
<gene>
    <name evidence="1" type="ORF">ERS008667_00452</name>
</gene>
<sequence length="212" mass="24650">MGLSLSCIRNVDNYVKHFDCNRVMPSKTLDDLKINKNIIGAETQHTIDDIKQKLAIAQAHYNASTTTEFKLVKKILTDKIKYINQRKDELYEPKDYSLHGVQERELKKGKTAQDRDNLVRDMVALYQIKNAIKEMIPEDNTKSIEYYNNHYPQHTHNGKVLDTRHPLYSLVEENVKHTSFSELYAIKNNEKAPHVIYSNECDEVDGRINNIT</sequence>
<dbReference type="Gene3D" id="1.20.1260.90">
    <property type="match status" value="1"/>
</dbReference>
<dbReference type="InterPro" id="IPR038334">
    <property type="entry name" value="NleF_sf"/>
</dbReference>
<name>A0A0T9NZK8_9GAMM</name>
<accession>A0A0T9NZK8</accession>
<reference evidence="1 2" key="1">
    <citation type="submission" date="2015-03" db="EMBL/GenBank/DDBJ databases">
        <authorList>
            <person name="Murphy D."/>
        </authorList>
    </citation>
    <scope>NUCLEOTIDE SEQUENCE [LARGE SCALE GENOMIC DNA]</scope>
    <source>
        <strain evidence="1 2">Y233</strain>
    </source>
</reference>
<proteinExistence type="predicted"/>
<evidence type="ECO:0000313" key="2">
    <source>
        <dbReference type="Proteomes" id="UP000038204"/>
    </source>
</evidence>
<dbReference type="AlphaFoldDB" id="A0A0T9NZK8"/>
<organism evidence="1 2">
    <name type="scientific">Yersinia similis</name>
    <dbReference type="NCBI Taxonomy" id="367190"/>
    <lineage>
        <taxon>Bacteria</taxon>
        <taxon>Pseudomonadati</taxon>
        <taxon>Pseudomonadota</taxon>
        <taxon>Gammaproteobacteria</taxon>
        <taxon>Enterobacterales</taxon>
        <taxon>Yersiniaceae</taxon>
        <taxon>Yersinia</taxon>
    </lineage>
</organism>
<evidence type="ECO:0000313" key="1">
    <source>
        <dbReference type="EMBL" id="CNH37229.1"/>
    </source>
</evidence>
<dbReference type="RefSeq" id="WP_049598078.1">
    <property type="nucleotide sequence ID" value="NZ_CPZI01000002.1"/>
</dbReference>
<dbReference type="EMBL" id="CQBK01000002">
    <property type="protein sequence ID" value="CNH37229.1"/>
    <property type="molecule type" value="Genomic_DNA"/>
</dbReference>